<dbReference type="InterPro" id="IPR008514">
    <property type="entry name" value="T6SS_Hcp"/>
</dbReference>
<dbReference type="Proteomes" id="UP000029577">
    <property type="component" value="Unassembled WGS sequence"/>
</dbReference>
<evidence type="ECO:0000313" key="2">
    <source>
        <dbReference type="Proteomes" id="UP000029577"/>
    </source>
</evidence>
<comment type="caution">
    <text evidence="1">The sequence shown here is derived from an EMBL/GenBank/DDBJ whole genome shotgun (WGS) entry which is preliminary data.</text>
</comment>
<dbReference type="Gene3D" id="2.30.110.20">
    <property type="entry name" value="Hcp1-like"/>
    <property type="match status" value="1"/>
</dbReference>
<evidence type="ECO:0008006" key="3">
    <source>
        <dbReference type="Google" id="ProtNLM"/>
    </source>
</evidence>
<reference evidence="1" key="1">
    <citation type="submission" date="2014-12" db="EMBL/GenBank/DDBJ databases">
        <title>The draft genome of the Tatumella morbirosei type strain, LMG23360T isolated from pineapple rot.</title>
        <authorList>
            <person name="Smits T.H."/>
            <person name="Palmer M."/>
            <person name="Venter S.N."/>
            <person name="Duffy B."/>
            <person name="Steenkamp E.T."/>
            <person name="Chan W.Y."/>
            <person name="Coutinho T.A."/>
            <person name="Coetzee M.P."/>
            <person name="De Maayer P."/>
        </authorList>
    </citation>
    <scope>NUCLEOTIDE SEQUENCE [LARGE SCALE GENOMIC DNA]</scope>
    <source>
        <strain evidence="1">LMG 23360</strain>
    </source>
</reference>
<keyword evidence="2" id="KW-1185">Reference proteome</keyword>
<gene>
    <name evidence="1" type="ORF">HA49_04135</name>
</gene>
<dbReference type="Pfam" id="PF05638">
    <property type="entry name" value="T6SS_HCP"/>
    <property type="match status" value="1"/>
</dbReference>
<organism evidence="1 2">
    <name type="scientific">Tatumella morbirosei</name>
    <dbReference type="NCBI Taxonomy" id="642227"/>
    <lineage>
        <taxon>Bacteria</taxon>
        <taxon>Pseudomonadati</taxon>
        <taxon>Pseudomonadota</taxon>
        <taxon>Gammaproteobacteria</taxon>
        <taxon>Enterobacterales</taxon>
        <taxon>Erwiniaceae</taxon>
        <taxon>Tatumella</taxon>
    </lineage>
</organism>
<dbReference type="STRING" id="642227.HA49_04135"/>
<dbReference type="EMBL" id="JPKR02000001">
    <property type="protein sequence ID" value="KGD76690.1"/>
    <property type="molecule type" value="Genomic_DNA"/>
</dbReference>
<evidence type="ECO:0000313" key="1">
    <source>
        <dbReference type="EMBL" id="KGD76690.1"/>
    </source>
</evidence>
<protein>
    <recommendedName>
        <fullName evidence="3">Type VI secretion system tube protein Hcp</fullName>
    </recommendedName>
</protein>
<dbReference type="InterPro" id="IPR036624">
    <property type="entry name" value="Hcp1-lik_sf"/>
</dbReference>
<dbReference type="AlphaFoldDB" id="A0A095VPY4"/>
<sequence length="64" mass="6986">MAIPAYLWLNDDGGADIKGSVDVDDHEGSIEVTGFSHNLSLPTDGMVPLPMEMIRTINFGLRRV</sequence>
<dbReference type="eggNOG" id="COG3157">
    <property type="taxonomic scope" value="Bacteria"/>
</dbReference>
<name>A0A095VPY4_9GAMM</name>
<accession>A0A095VPY4</accession>
<proteinExistence type="predicted"/>
<dbReference type="SUPFAM" id="SSF141452">
    <property type="entry name" value="Hcp1-like"/>
    <property type="match status" value="1"/>
</dbReference>